<evidence type="ECO:0000256" key="2">
    <source>
        <dbReference type="ARBA" id="ARBA00006597"/>
    </source>
</evidence>
<evidence type="ECO:0000256" key="10">
    <source>
        <dbReference type="ARBA" id="ARBA00023163"/>
    </source>
</evidence>
<feature type="binding site" evidence="11">
    <location>
        <position position="51"/>
    </location>
    <ligand>
        <name>[4Fe-4S] cluster</name>
        <dbReference type="ChEBI" id="CHEBI:49883"/>
    </ligand>
</feature>
<keyword evidence="9 11" id="KW-1015">Disulfide bond</keyword>
<keyword evidence="14" id="KW-1185">Reference proteome</keyword>
<evidence type="ECO:0000313" key="14">
    <source>
        <dbReference type="Proteomes" id="UP000000771"/>
    </source>
</evidence>
<dbReference type="GO" id="GO:0051539">
    <property type="term" value="F:4 iron, 4 sulfur cluster binding"/>
    <property type="evidence" value="ECO:0007669"/>
    <property type="project" value="UniProtKB-UniRule"/>
</dbReference>
<keyword evidence="10 11" id="KW-0804">Transcription</keyword>
<keyword evidence="5 11" id="KW-0408">Iron</keyword>
<sequence>MESMKLATWDCEDWRVRAHCRDVDPGLFFPVGVTGEAEVQIRRAKRVCADCDVRLECLEFALRTNQEFGIWGGKDEEERRVIRRIRRLQRRAVSRAI</sequence>
<feature type="domain" description="4Fe-4S Wbl-type" evidence="12">
    <location>
        <begin position="19"/>
        <end position="81"/>
    </location>
</feature>
<evidence type="ECO:0000256" key="5">
    <source>
        <dbReference type="ARBA" id="ARBA00023004"/>
    </source>
</evidence>
<evidence type="ECO:0000256" key="11">
    <source>
        <dbReference type="HAMAP-Rule" id="MF_01479"/>
    </source>
</evidence>
<feature type="binding site" evidence="11">
    <location>
        <position position="48"/>
    </location>
    <ligand>
        <name>[4Fe-4S] cluster</name>
        <dbReference type="ChEBI" id="CHEBI:49883"/>
    </ligand>
</feature>
<dbReference type="STRING" id="525909.Afer_0833"/>
<evidence type="ECO:0000256" key="3">
    <source>
        <dbReference type="ARBA" id="ARBA00022485"/>
    </source>
</evidence>
<evidence type="ECO:0000256" key="9">
    <source>
        <dbReference type="ARBA" id="ARBA00023157"/>
    </source>
</evidence>
<comment type="similarity">
    <text evidence="2 11">Belongs to the WhiB family.</text>
</comment>
<comment type="function">
    <text evidence="11">Acts as a transcriptional regulator. Probably redox-responsive. The apo- but not holo-form probably binds DNA.</text>
</comment>
<dbReference type="Proteomes" id="UP000000771">
    <property type="component" value="Chromosome"/>
</dbReference>
<dbReference type="GO" id="GO:0003677">
    <property type="term" value="F:DNA binding"/>
    <property type="evidence" value="ECO:0007669"/>
    <property type="project" value="UniProtKB-UniRule"/>
</dbReference>
<comment type="PTM">
    <text evidence="11">Upon Fe-S cluster removal intramolecular disulfide bonds are formed.</text>
</comment>
<comment type="cofactor">
    <cofactor evidence="11">
        <name>[4Fe-4S] cluster</name>
        <dbReference type="ChEBI" id="CHEBI:49883"/>
    </cofactor>
    <text evidence="11">Binds 1 [4Fe-4S] cluster per subunit. Following nitrosylation of the [4Fe-4S] cluster binds 1 [4Fe-8(NO)] cluster per subunit.</text>
</comment>
<dbReference type="GO" id="GO:0005737">
    <property type="term" value="C:cytoplasm"/>
    <property type="evidence" value="ECO:0007669"/>
    <property type="project" value="UniProtKB-SubCell"/>
</dbReference>
<proteinExistence type="inferred from homology"/>
<comment type="PTM">
    <text evidence="11">The Fe-S cluster can be nitrosylated by nitric oxide (NO).</text>
</comment>
<evidence type="ECO:0000313" key="13">
    <source>
        <dbReference type="EMBL" id="ACU53779.1"/>
    </source>
</evidence>
<dbReference type="GO" id="GO:0035731">
    <property type="term" value="F:dinitrosyl-iron complex binding"/>
    <property type="evidence" value="ECO:0007669"/>
    <property type="project" value="UniProtKB-UniRule"/>
</dbReference>
<keyword evidence="7 11" id="KW-0805">Transcription regulation</keyword>
<evidence type="ECO:0000256" key="6">
    <source>
        <dbReference type="ARBA" id="ARBA00023014"/>
    </source>
</evidence>
<protein>
    <recommendedName>
        <fullName evidence="11">Transcriptional regulator WhiB</fullName>
    </recommendedName>
</protein>
<keyword evidence="6 11" id="KW-0411">Iron-sulfur</keyword>
<dbReference type="GO" id="GO:0045454">
    <property type="term" value="P:cell redox homeostasis"/>
    <property type="evidence" value="ECO:0007669"/>
    <property type="project" value="TreeGrafter"/>
</dbReference>
<gene>
    <name evidence="11" type="primary">whiB</name>
    <name evidence="13" type="ordered locus">Afer_0833</name>
</gene>
<accession>C7LYH1</accession>
<dbReference type="InterPro" id="IPR003482">
    <property type="entry name" value="Whib"/>
</dbReference>
<dbReference type="InterPro" id="IPR034768">
    <property type="entry name" value="4FE4S_WBL"/>
</dbReference>
<keyword evidence="3 11" id="KW-0004">4Fe-4S</keyword>
<dbReference type="KEGG" id="afo:Afer_0833"/>
<dbReference type="eggNOG" id="ENOG50331E8">
    <property type="taxonomic scope" value="Bacteria"/>
</dbReference>
<dbReference type="PANTHER" id="PTHR38839">
    <property type="entry name" value="TRANSCRIPTIONAL REGULATOR WHID-RELATED"/>
    <property type="match status" value="1"/>
</dbReference>
<keyword evidence="11" id="KW-0963">Cytoplasm</keyword>
<evidence type="ECO:0000256" key="8">
    <source>
        <dbReference type="ARBA" id="ARBA00023125"/>
    </source>
</evidence>
<name>C7LYH1_ACIFD</name>
<evidence type="ECO:0000256" key="1">
    <source>
        <dbReference type="ARBA" id="ARBA00004496"/>
    </source>
</evidence>
<dbReference type="GO" id="GO:0046872">
    <property type="term" value="F:metal ion binding"/>
    <property type="evidence" value="ECO:0007669"/>
    <property type="project" value="UniProtKB-KW"/>
</dbReference>
<dbReference type="HAMAP" id="MF_01479">
    <property type="entry name" value="WhiB"/>
    <property type="match status" value="1"/>
</dbReference>
<evidence type="ECO:0000256" key="7">
    <source>
        <dbReference type="ARBA" id="ARBA00023015"/>
    </source>
</evidence>
<dbReference type="HOGENOM" id="CLU_106245_6_2_11"/>
<feature type="binding site" evidence="11">
    <location>
        <position position="20"/>
    </location>
    <ligand>
        <name>[4Fe-4S] cluster</name>
        <dbReference type="ChEBI" id="CHEBI:49883"/>
    </ligand>
</feature>
<dbReference type="EMBL" id="CP001631">
    <property type="protein sequence ID" value="ACU53779.1"/>
    <property type="molecule type" value="Genomic_DNA"/>
</dbReference>
<dbReference type="GO" id="GO:0047134">
    <property type="term" value="F:protein-disulfide reductase [NAD(P)H] activity"/>
    <property type="evidence" value="ECO:0007669"/>
    <property type="project" value="TreeGrafter"/>
</dbReference>
<dbReference type="PROSITE" id="PS51674">
    <property type="entry name" value="4FE4S_WBL"/>
    <property type="match status" value="1"/>
</dbReference>
<dbReference type="Pfam" id="PF02467">
    <property type="entry name" value="Whib"/>
    <property type="match status" value="1"/>
</dbReference>
<feature type="binding site" evidence="11">
    <location>
        <position position="57"/>
    </location>
    <ligand>
        <name>[4Fe-4S] cluster</name>
        <dbReference type="ChEBI" id="CHEBI:49883"/>
    </ligand>
</feature>
<keyword evidence="4 11" id="KW-0479">Metal-binding</keyword>
<dbReference type="GO" id="GO:0045892">
    <property type="term" value="P:negative regulation of DNA-templated transcription"/>
    <property type="evidence" value="ECO:0007669"/>
    <property type="project" value="TreeGrafter"/>
</dbReference>
<evidence type="ECO:0000259" key="12">
    <source>
        <dbReference type="PROSITE" id="PS51674"/>
    </source>
</evidence>
<reference evidence="13 14" key="1">
    <citation type="journal article" date="2009" name="Stand. Genomic Sci.">
        <title>Complete genome sequence of Acidimicrobium ferrooxidans type strain (ICP).</title>
        <authorList>
            <person name="Clum A."/>
            <person name="Nolan M."/>
            <person name="Lang E."/>
            <person name="Glavina Del Rio T."/>
            <person name="Tice H."/>
            <person name="Copeland A."/>
            <person name="Cheng J.F."/>
            <person name="Lucas S."/>
            <person name="Chen F."/>
            <person name="Bruce D."/>
            <person name="Goodwin L."/>
            <person name="Pitluck S."/>
            <person name="Ivanova N."/>
            <person name="Mavrommatis K."/>
            <person name="Mikhailova N."/>
            <person name="Pati A."/>
            <person name="Chen A."/>
            <person name="Palaniappan K."/>
            <person name="Goker M."/>
            <person name="Spring S."/>
            <person name="Land M."/>
            <person name="Hauser L."/>
            <person name="Chang Y.J."/>
            <person name="Jeffries C.C."/>
            <person name="Chain P."/>
            <person name="Bristow J."/>
            <person name="Eisen J.A."/>
            <person name="Markowitz V."/>
            <person name="Hugenholtz P."/>
            <person name="Kyrpides N.C."/>
            <person name="Klenk H.P."/>
            <person name="Lapidus A."/>
        </authorList>
    </citation>
    <scope>NUCLEOTIDE SEQUENCE [LARGE SCALE GENOMIC DNA]</scope>
    <source>
        <strain evidence="14">DSM 10331 / JCM 15462 / NBRC 103882 / ICP</strain>
    </source>
</reference>
<evidence type="ECO:0000256" key="4">
    <source>
        <dbReference type="ARBA" id="ARBA00022723"/>
    </source>
</evidence>
<comment type="subcellular location">
    <subcellularLocation>
        <location evidence="1 11">Cytoplasm</location>
    </subcellularLocation>
</comment>
<dbReference type="AlphaFoldDB" id="C7LYH1"/>
<keyword evidence="8 11" id="KW-0238">DNA-binding</keyword>
<organism evidence="13 14">
    <name type="scientific">Acidimicrobium ferrooxidans (strain DSM 10331 / JCM 15462 / NBRC 103882 / ICP)</name>
    <dbReference type="NCBI Taxonomy" id="525909"/>
    <lineage>
        <taxon>Bacteria</taxon>
        <taxon>Bacillati</taxon>
        <taxon>Actinomycetota</taxon>
        <taxon>Acidimicrobiia</taxon>
        <taxon>Acidimicrobiales</taxon>
        <taxon>Acidimicrobiaceae</taxon>
        <taxon>Acidimicrobium</taxon>
    </lineage>
</organism>